<accession>A0A0U4WH12</accession>
<dbReference type="EMBL" id="CP013987">
    <property type="protein sequence ID" value="ALZ84578.1"/>
    <property type="molecule type" value="Genomic_DNA"/>
</dbReference>
<gene>
    <name evidence="2" type="ORF">APT59_10365</name>
</gene>
<dbReference type="AlphaFoldDB" id="A0A0U4WH12"/>
<organism evidence="2 3">
    <name type="scientific">Pseudomonas oryzihabitans</name>
    <dbReference type="NCBI Taxonomy" id="47885"/>
    <lineage>
        <taxon>Bacteria</taxon>
        <taxon>Pseudomonadati</taxon>
        <taxon>Pseudomonadota</taxon>
        <taxon>Gammaproteobacteria</taxon>
        <taxon>Pseudomonadales</taxon>
        <taxon>Pseudomonadaceae</taxon>
        <taxon>Pseudomonas</taxon>
    </lineage>
</organism>
<name>A0A0U4WH12_9PSED</name>
<dbReference type="InterPro" id="IPR014895">
    <property type="entry name" value="Alginate_lyase_2"/>
</dbReference>
<dbReference type="Gene3D" id="2.60.120.200">
    <property type="match status" value="1"/>
</dbReference>
<evidence type="ECO:0000313" key="3">
    <source>
        <dbReference type="Proteomes" id="UP000064137"/>
    </source>
</evidence>
<dbReference type="RefSeq" id="WP_059314769.1">
    <property type="nucleotide sequence ID" value="NZ_CP013987.1"/>
</dbReference>
<sequence>MIDLAEWNLTVPVPMPVAQVQTAELNSSGFRSPYLMRGPGGTLLFWVPVTGTPQPFDDYPATELRETRPDGSTYAWKYRDADALLQAEVAVQQVPSRPEVVISEIEDQARVPAAPEPLLQLVYRVEGSTEEDRGQTTQGQLIARLRESPSDSAKEVILLERLPLNSRFSYDIKLARTGVLTVRAHGAGSRTGDLGLQLDGAWSDHHLYFKAGARLRDGEGPANEGGRVLFYRLISMHQPNNR</sequence>
<feature type="domain" description="Alginate lyase 2" evidence="1">
    <location>
        <begin position="2"/>
        <end position="233"/>
    </location>
</feature>
<dbReference type="Proteomes" id="UP000064137">
    <property type="component" value="Chromosome"/>
</dbReference>
<dbReference type="SUPFAM" id="SSF49899">
    <property type="entry name" value="Concanavalin A-like lectins/glucanases"/>
    <property type="match status" value="1"/>
</dbReference>
<protein>
    <recommendedName>
        <fullName evidence="1">Alginate lyase 2 domain-containing protein</fullName>
    </recommendedName>
</protein>
<dbReference type="Pfam" id="PF08787">
    <property type="entry name" value="Alginate_lyase2"/>
    <property type="match status" value="1"/>
</dbReference>
<evidence type="ECO:0000259" key="1">
    <source>
        <dbReference type="Pfam" id="PF08787"/>
    </source>
</evidence>
<proteinExistence type="predicted"/>
<reference evidence="2 3" key="1">
    <citation type="submission" date="2016-01" db="EMBL/GenBank/DDBJ databases">
        <title>Annotation of Pseudomonas oryzihabitans USDA-ARS-USMARC-56511.</title>
        <authorList>
            <person name="Harhay G.P."/>
            <person name="Harhay D.M."/>
            <person name="Smith T.P.L."/>
            <person name="Bono J.L."/>
            <person name="Heaton M.P."/>
            <person name="Clawson M.L."/>
            <person name="Chitko-Mckown C.G."/>
            <person name="Capik S.F."/>
            <person name="DeDonder K.D."/>
            <person name="Apley M.D."/>
            <person name="Lubbers B.V."/>
            <person name="White B.J."/>
            <person name="Larson R.L."/>
        </authorList>
    </citation>
    <scope>NUCLEOTIDE SEQUENCE [LARGE SCALE GENOMIC DNA]</scope>
    <source>
        <strain evidence="2 3">USDA-ARS-USMARC-56511</strain>
    </source>
</reference>
<dbReference type="InterPro" id="IPR013320">
    <property type="entry name" value="ConA-like_dom_sf"/>
</dbReference>
<dbReference type="OrthoDB" id="1113844at2"/>
<dbReference type="KEGG" id="por:APT59_10365"/>
<evidence type="ECO:0000313" key="2">
    <source>
        <dbReference type="EMBL" id="ALZ84578.1"/>
    </source>
</evidence>